<dbReference type="EMBL" id="AORV01000060">
    <property type="protein sequence ID" value="EMS70010.1"/>
    <property type="molecule type" value="Genomic_DNA"/>
</dbReference>
<dbReference type="AlphaFoldDB" id="S0FFV8"/>
<organism evidence="1 2">
    <name type="scientific">Ruminiclostridium cellobioparum subsp. termitidis CT1112</name>
    <dbReference type="NCBI Taxonomy" id="1195236"/>
    <lineage>
        <taxon>Bacteria</taxon>
        <taxon>Bacillati</taxon>
        <taxon>Bacillota</taxon>
        <taxon>Clostridia</taxon>
        <taxon>Eubacteriales</taxon>
        <taxon>Oscillospiraceae</taxon>
        <taxon>Ruminiclostridium</taxon>
    </lineage>
</organism>
<dbReference type="Proteomes" id="UP000014155">
    <property type="component" value="Unassembled WGS sequence"/>
</dbReference>
<dbReference type="SFLD" id="SFLDS00003">
    <property type="entry name" value="Haloacid_Dehalogenase"/>
    <property type="match status" value="1"/>
</dbReference>
<dbReference type="SFLD" id="SFLDG01129">
    <property type="entry name" value="C1.5:_HAD__Beta-PGM__Phosphata"/>
    <property type="match status" value="1"/>
</dbReference>
<sequence>MIRNIIFDMGNVLLAYTPDKYIATLTEDAEAAEALLRELFRSSEWLELDAGSITEESAVESVSLRIPQYGGLVRKAMDNWHSDLTPIEGMAELVEKLKSKNYNIYLLSNTSMKFFSYMDKVEMFRHFDGFIISAKEKLVKPDRKIFECICSRFGLTAGECLFIDDLQPNIDGAQSAGLNAHLFQGAEELTQFLKNSNIL</sequence>
<reference evidence="1 2" key="1">
    <citation type="journal article" date="2013" name="Genome Announc.">
        <title>Draft Genome Sequence of the Cellulolytic, Mesophilic, Anaerobic Bacterium Clostridium termitidis Strain CT1112 (DSM 5398).</title>
        <authorList>
            <person name="Lal S."/>
            <person name="Ramachandran U."/>
            <person name="Zhang X."/>
            <person name="Munir R."/>
            <person name="Sparling R."/>
            <person name="Levin D.B."/>
        </authorList>
    </citation>
    <scope>NUCLEOTIDE SEQUENCE [LARGE SCALE GENOMIC DNA]</scope>
    <source>
        <strain evidence="1 2">CT1112</strain>
    </source>
</reference>
<dbReference type="eggNOG" id="COG1011">
    <property type="taxonomic scope" value="Bacteria"/>
</dbReference>
<dbReference type="InterPro" id="IPR036412">
    <property type="entry name" value="HAD-like_sf"/>
</dbReference>
<dbReference type="InterPro" id="IPR023198">
    <property type="entry name" value="PGP-like_dom2"/>
</dbReference>
<dbReference type="PANTHER" id="PTHR43611:SF3">
    <property type="entry name" value="FLAVIN MONONUCLEOTIDE HYDROLASE 1, CHLOROPLATIC"/>
    <property type="match status" value="1"/>
</dbReference>
<comment type="caution">
    <text evidence="1">The sequence shown here is derived from an EMBL/GenBank/DDBJ whole genome shotgun (WGS) entry which is preliminary data.</text>
</comment>
<dbReference type="InterPro" id="IPR023214">
    <property type="entry name" value="HAD_sf"/>
</dbReference>
<evidence type="ECO:0000313" key="1">
    <source>
        <dbReference type="EMBL" id="EMS70010.1"/>
    </source>
</evidence>
<dbReference type="Pfam" id="PF00702">
    <property type="entry name" value="Hydrolase"/>
    <property type="match status" value="1"/>
</dbReference>
<dbReference type="InterPro" id="IPR006439">
    <property type="entry name" value="HAD-SF_hydro_IA"/>
</dbReference>
<dbReference type="Gene3D" id="3.40.50.1000">
    <property type="entry name" value="HAD superfamily/HAD-like"/>
    <property type="match status" value="1"/>
</dbReference>
<proteinExistence type="predicted"/>
<dbReference type="PANTHER" id="PTHR43611">
    <property type="entry name" value="ALPHA-D-GLUCOSE 1-PHOSPHATE PHOSPHATASE"/>
    <property type="match status" value="1"/>
</dbReference>
<protein>
    <submittedName>
        <fullName evidence="1">Haloacid dehalogenase superfamily, subfamily IA, variant 3 with third motif having DD or ED</fullName>
    </submittedName>
</protein>
<dbReference type="NCBIfam" id="TIGR01509">
    <property type="entry name" value="HAD-SF-IA-v3"/>
    <property type="match status" value="1"/>
</dbReference>
<keyword evidence="2" id="KW-1185">Reference proteome</keyword>
<name>S0FFV8_RUMCE</name>
<accession>S0FFV8</accession>
<dbReference type="SUPFAM" id="SSF56784">
    <property type="entry name" value="HAD-like"/>
    <property type="match status" value="1"/>
</dbReference>
<dbReference type="PRINTS" id="PR00413">
    <property type="entry name" value="HADHALOGNASE"/>
</dbReference>
<dbReference type="RefSeq" id="WP_004629024.1">
    <property type="nucleotide sequence ID" value="NZ_AORV01000060.1"/>
</dbReference>
<dbReference type="Gene3D" id="1.10.150.240">
    <property type="entry name" value="Putative phosphatase, domain 2"/>
    <property type="match status" value="1"/>
</dbReference>
<dbReference type="CDD" id="cd02603">
    <property type="entry name" value="HAD_sEH-N_like"/>
    <property type="match status" value="1"/>
</dbReference>
<dbReference type="PATRIC" id="fig|1195236.3.peg.4469"/>
<dbReference type="STRING" id="1195236.CTER_4291"/>
<gene>
    <name evidence="1" type="ORF">CTER_4291</name>
</gene>
<evidence type="ECO:0000313" key="2">
    <source>
        <dbReference type="Proteomes" id="UP000014155"/>
    </source>
</evidence>